<reference evidence="2" key="1">
    <citation type="submission" date="2016-10" db="EMBL/GenBank/DDBJ databases">
        <authorList>
            <person name="Varghese N."/>
            <person name="Submissions S."/>
        </authorList>
    </citation>
    <scope>NUCLEOTIDE SEQUENCE [LARGE SCALE GENOMIC DNA]</scope>
    <source>
        <strain evidence="2">DSM 22251</strain>
    </source>
</reference>
<gene>
    <name evidence="1" type="ORF">SAMN05421638_0280</name>
</gene>
<dbReference type="AlphaFoldDB" id="A0A1I3JNZ8"/>
<keyword evidence="2" id="KW-1185">Reference proteome</keyword>
<dbReference type="EMBL" id="FORQ01000001">
    <property type="protein sequence ID" value="SFI61625.1"/>
    <property type="molecule type" value="Genomic_DNA"/>
</dbReference>
<sequence length="165" mass="18645">MKKLLFLAAFAFLFSCSKDEKIAENTGKISDSTVVIQDSVNSNQTDIPAQIKVETFGFPAEVSGCSCYFSTNKEDFQDEKFVYIDDYGNNAYLKLDGKTIKIPMKEGDFDPENFNKTLKNEEYTITINGKKIKEFYEVMMFEGTMTVENKNGEKTVTPIYGECGC</sequence>
<evidence type="ECO:0000313" key="2">
    <source>
        <dbReference type="Proteomes" id="UP000242560"/>
    </source>
</evidence>
<evidence type="ECO:0008006" key="3">
    <source>
        <dbReference type="Google" id="ProtNLM"/>
    </source>
</evidence>
<dbReference type="PROSITE" id="PS51257">
    <property type="entry name" value="PROKAR_LIPOPROTEIN"/>
    <property type="match status" value="1"/>
</dbReference>
<evidence type="ECO:0000313" key="1">
    <source>
        <dbReference type="EMBL" id="SFI61625.1"/>
    </source>
</evidence>
<dbReference type="RefSeq" id="WP_089817972.1">
    <property type="nucleotide sequence ID" value="NZ_FORQ01000001.1"/>
</dbReference>
<proteinExistence type="predicted"/>
<dbReference type="Proteomes" id="UP000242560">
    <property type="component" value="Unassembled WGS sequence"/>
</dbReference>
<name>A0A1I3JNZ8_9FLAO</name>
<protein>
    <recommendedName>
        <fullName evidence="3">Lipoprotein</fullName>
    </recommendedName>
</protein>
<organism evidence="1 2">
    <name type="scientific">Kaistella treverensis</name>
    <dbReference type="NCBI Taxonomy" id="631455"/>
    <lineage>
        <taxon>Bacteria</taxon>
        <taxon>Pseudomonadati</taxon>
        <taxon>Bacteroidota</taxon>
        <taxon>Flavobacteriia</taxon>
        <taxon>Flavobacteriales</taxon>
        <taxon>Weeksellaceae</taxon>
        <taxon>Chryseobacterium group</taxon>
        <taxon>Kaistella</taxon>
    </lineage>
</organism>
<accession>A0A1I3JNZ8</accession>